<evidence type="ECO:0000313" key="1">
    <source>
        <dbReference type="EMBL" id="XDV72097.1"/>
    </source>
</evidence>
<dbReference type="EMBL" id="CP165735">
    <property type="protein sequence ID" value="XDV72097.1"/>
    <property type="molecule type" value="Genomic_DNA"/>
</dbReference>
<accession>A0AB39YU55</accession>
<proteinExistence type="predicted"/>
<dbReference type="AlphaFoldDB" id="A0AB39YU55"/>
<organism evidence="1">
    <name type="scientific">Paenarthrobacter sp. AMU7</name>
    <dbReference type="NCBI Taxonomy" id="3162492"/>
    <lineage>
        <taxon>Bacteria</taxon>
        <taxon>Bacillati</taxon>
        <taxon>Actinomycetota</taxon>
        <taxon>Actinomycetes</taxon>
        <taxon>Micrococcales</taxon>
        <taxon>Micrococcaceae</taxon>
        <taxon>Paenarthrobacter</taxon>
    </lineage>
</organism>
<sequence length="73" mass="8149">MNRNAAEKGNGAVRGSTTWALNMCVDLRKRDAAFGEILDKGCLAFSASPKILTTEQQRFQERHHISVDPPTYQ</sequence>
<name>A0AB39YU55_9MICC</name>
<protein>
    <submittedName>
        <fullName evidence="1">Uncharacterized protein</fullName>
    </submittedName>
</protein>
<gene>
    <name evidence="1" type="ORF">ABQM86_02600</name>
</gene>
<dbReference type="RefSeq" id="WP_280626202.1">
    <property type="nucleotide sequence ID" value="NZ_CP165735.1"/>
</dbReference>
<reference evidence="1" key="1">
    <citation type="submission" date="2024-07" db="EMBL/GenBank/DDBJ databases">
        <authorList>
            <person name="Li J."/>
            <person name="Wei H."/>
            <person name="Ma J."/>
        </authorList>
    </citation>
    <scope>NUCLEOTIDE SEQUENCE</scope>
    <source>
        <strain evidence="1">AMU7</strain>
    </source>
</reference>